<feature type="domain" description="Thiol:disulfide interchange protein DsbD N-terminal" evidence="1">
    <location>
        <begin position="11"/>
        <end position="116"/>
    </location>
</feature>
<dbReference type="InterPro" id="IPR028250">
    <property type="entry name" value="DsbDN"/>
</dbReference>
<sequence>MDIIRGWRQSNDVHIAAINISMEKGWKTYWRVPGVGGIPPLFDWNKSKNIKSISKIWPTPNIYNEYGLRTIGYKEEFILPIKIKPIDQKKPIYLEATIDFGICADVCIPIQTTVEAELPVRTSIGKNRILEVLDRAIISGSENPIKVITCDIIPLKDGFEVKATLENIASFNENTFGVIEYPEKPNSWISQKTSLVSGNQLEVIATLYLDGTYFVDRSNLNLTVFSSNKAFEFDGCLS</sequence>
<accession>E0Y0Y3</accession>
<proteinExistence type="predicted"/>
<reference evidence="2" key="1">
    <citation type="journal article" date="2011" name="Environ. Microbiol.">
        <title>Time-series analyses of Monterey Bay coastal microbial picoplankton using a 'genome proxy' microarray.</title>
        <authorList>
            <person name="Rich V.I."/>
            <person name="Pham V.D."/>
            <person name="Eppley J."/>
            <person name="Shi Y."/>
            <person name="DeLong E.F."/>
        </authorList>
    </citation>
    <scope>NUCLEOTIDE SEQUENCE</scope>
</reference>
<protein>
    <submittedName>
        <fullName evidence="2">Uncharacterized protein predicted to be involved in c-type cytochrome biogenesis</fullName>
    </submittedName>
</protein>
<organism evidence="2">
    <name type="scientific">uncultured alpha proteobacterium EB080_L27A02</name>
    <dbReference type="NCBI Taxonomy" id="710796"/>
    <lineage>
        <taxon>Bacteria</taxon>
        <taxon>Pseudomonadati</taxon>
        <taxon>Pseudomonadota</taxon>
        <taxon>Alphaproteobacteria</taxon>
        <taxon>environmental samples</taxon>
    </lineage>
</organism>
<dbReference type="EMBL" id="GU474940">
    <property type="protein sequence ID" value="ADI20324.1"/>
    <property type="molecule type" value="Genomic_DNA"/>
</dbReference>
<dbReference type="Pfam" id="PF11412">
    <property type="entry name" value="DsbD_N"/>
    <property type="match status" value="1"/>
</dbReference>
<dbReference type="AlphaFoldDB" id="E0Y0Y3"/>
<name>E0Y0Y3_9PROT</name>
<evidence type="ECO:0000313" key="2">
    <source>
        <dbReference type="EMBL" id="ADI20324.1"/>
    </source>
</evidence>
<evidence type="ECO:0000259" key="1">
    <source>
        <dbReference type="Pfam" id="PF11412"/>
    </source>
</evidence>